<dbReference type="GO" id="GO:0005759">
    <property type="term" value="C:mitochondrial matrix"/>
    <property type="evidence" value="ECO:0007669"/>
    <property type="project" value="TreeGrafter"/>
</dbReference>
<evidence type="ECO:0008006" key="5">
    <source>
        <dbReference type="Google" id="ProtNLM"/>
    </source>
</evidence>
<evidence type="ECO:0000256" key="2">
    <source>
        <dbReference type="ARBA" id="ARBA00022946"/>
    </source>
</evidence>
<dbReference type="InterPro" id="IPR038538">
    <property type="entry name" value="MTERF_sf"/>
</dbReference>
<name>A0AAN7SH78_9COLE</name>
<dbReference type="GO" id="GO:0003676">
    <property type="term" value="F:nucleic acid binding"/>
    <property type="evidence" value="ECO:0007669"/>
    <property type="project" value="InterPro"/>
</dbReference>
<proteinExistence type="inferred from homology"/>
<evidence type="ECO:0000256" key="1">
    <source>
        <dbReference type="ARBA" id="ARBA00007692"/>
    </source>
</evidence>
<dbReference type="AlphaFoldDB" id="A0AAN7SH78"/>
<organism evidence="3 4">
    <name type="scientific">Aquatica leii</name>
    <dbReference type="NCBI Taxonomy" id="1421715"/>
    <lineage>
        <taxon>Eukaryota</taxon>
        <taxon>Metazoa</taxon>
        <taxon>Ecdysozoa</taxon>
        <taxon>Arthropoda</taxon>
        <taxon>Hexapoda</taxon>
        <taxon>Insecta</taxon>
        <taxon>Pterygota</taxon>
        <taxon>Neoptera</taxon>
        <taxon>Endopterygota</taxon>
        <taxon>Coleoptera</taxon>
        <taxon>Polyphaga</taxon>
        <taxon>Elateriformia</taxon>
        <taxon>Elateroidea</taxon>
        <taxon>Lampyridae</taxon>
        <taxon>Luciolinae</taxon>
        <taxon>Aquatica</taxon>
    </lineage>
</organism>
<dbReference type="Gene3D" id="1.25.70.10">
    <property type="entry name" value="Transcription termination factor 3, mitochondrial"/>
    <property type="match status" value="1"/>
</dbReference>
<gene>
    <name evidence="3" type="ORF">RN001_008315</name>
</gene>
<dbReference type="EMBL" id="JARPUR010000003">
    <property type="protein sequence ID" value="KAK4880169.1"/>
    <property type="molecule type" value="Genomic_DNA"/>
</dbReference>
<evidence type="ECO:0000313" key="3">
    <source>
        <dbReference type="EMBL" id="KAK4880169.1"/>
    </source>
</evidence>
<protein>
    <recommendedName>
        <fullName evidence="5">Transcription termination factor 5, mitochondrial</fullName>
    </recommendedName>
</protein>
<evidence type="ECO:0000313" key="4">
    <source>
        <dbReference type="Proteomes" id="UP001353858"/>
    </source>
</evidence>
<dbReference type="PANTHER" id="PTHR15437:SF7">
    <property type="entry name" value="TRANSCRIPTION TERMINATION FACTOR 5, MITOCHONDRIAL"/>
    <property type="match status" value="1"/>
</dbReference>
<dbReference type="InterPro" id="IPR003690">
    <property type="entry name" value="MTERF"/>
</dbReference>
<keyword evidence="2" id="KW-0809">Transit peptide</keyword>
<comment type="similarity">
    <text evidence="1">Belongs to the mTERF family.</text>
</comment>
<dbReference type="GO" id="GO:0006393">
    <property type="term" value="P:termination of mitochondrial transcription"/>
    <property type="evidence" value="ECO:0007669"/>
    <property type="project" value="TreeGrafter"/>
</dbReference>
<reference evidence="4" key="1">
    <citation type="submission" date="2023-01" db="EMBL/GenBank/DDBJ databases">
        <title>Key to firefly adult light organ development and bioluminescence: homeobox transcription factors regulate luciferase expression and transportation to peroxisome.</title>
        <authorList>
            <person name="Fu X."/>
        </authorList>
    </citation>
    <scope>NUCLEOTIDE SEQUENCE [LARGE SCALE GENOMIC DNA]</scope>
</reference>
<sequence length="485" mass="56620">MFVFAKSNFFLIYQLHKIIRKSSSWSSKSVTAFCEIFDVDRNDFLKYRRDYKIPALTVKRIEALSSLRESLKIDKSEWLLYPELVKRSPLMLEQYCLNLNEGGFQTIRAVVLANYGKIVKTKIRYLKANGYLPMHVNVAESYLSHLSPKPQLFIGDLTDDNTLNLTHYNILTRFLMWRLNASYETIQKLFRKFSLAKIWSFKQLCQSIQFAEQLGCTPDKIFQYGHTFKTPPKTIESLLIQVPTLAGLDICKVISSTPYLIRVPPEQLLASYKILKDAQISDQLIQQHLNVFHLKPETIAERIEEAKKVPEFEIFRNHPKFIKLIITHNEARSRLSFLKKLKLRCTSVDHFCCQKQKFNMYVQDGNDLHSSTDVIKFVKTLLRFNGNIISANLKKHLFYRHVSFLSITDSYKYLQELNFSDDAIIDVVQLLLYPRNRLKSAYEASSSYSMDTTTNEAVKLNLILYLIEKEYHFTGNGIWNYTENA</sequence>
<keyword evidence="4" id="KW-1185">Reference proteome</keyword>
<comment type="caution">
    <text evidence="3">The sequence shown here is derived from an EMBL/GenBank/DDBJ whole genome shotgun (WGS) entry which is preliminary data.</text>
</comment>
<dbReference type="Proteomes" id="UP001353858">
    <property type="component" value="Unassembled WGS sequence"/>
</dbReference>
<dbReference type="PANTHER" id="PTHR15437">
    <property type="entry name" value="TRANSCRIPTION TERMINATION FACTOR, MITOCHONDRIAL"/>
    <property type="match status" value="1"/>
</dbReference>
<accession>A0AAN7SH78</accession>